<evidence type="ECO:0000256" key="1">
    <source>
        <dbReference type="SAM" id="Phobius"/>
    </source>
</evidence>
<evidence type="ECO:0000313" key="2">
    <source>
        <dbReference type="EMBL" id="GGL65516.1"/>
    </source>
</evidence>
<name>A0A830FNQ8_9EURY</name>
<feature type="transmembrane region" description="Helical" evidence="1">
    <location>
        <begin position="75"/>
        <end position="97"/>
    </location>
</feature>
<keyword evidence="1" id="KW-1133">Transmembrane helix</keyword>
<keyword evidence="1" id="KW-0472">Membrane</keyword>
<gene>
    <name evidence="2" type="ORF">GCM10009039_24230</name>
</gene>
<reference evidence="2" key="2">
    <citation type="submission" date="2020-09" db="EMBL/GenBank/DDBJ databases">
        <authorList>
            <person name="Sun Q."/>
            <person name="Ohkuma M."/>
        </authorList>
    </citation>
    <scope>NUCLEOTIDE SEQUENCE</scope>
    <source>
        <strain evidence="2">JCM 19596</strain>
    </source>
</reference>
<reference evidence="2" key="1">
    <citation type="journal article" date="2014" name="Int. J. Syst. Evol. Microbiol.">
        <title>Complete genome sequence of Corynebacterium casei LMG S-19264T (=DSM 44701T), isolated from a smear-ripened cheese.</title>
        <authorList>
            <consortium name="US DOE Joint Genome Institute (JGI-PGF)"/>
            <person name="Walter F."/>
            <person name="Albersmeier A."/>
            <person name="Kalinowski J."/>
            <person name="Ruckert C."/>
        </authorList>
    </citation>
    <scope>NUCLEOTIDE SEQUENCE</scope>
    <source>
        <strain evidence="2">JCM 19596</strain>
    </source>
</reference>
<protein>
    <submittedName>
        <fullName evidence="2">Uncharacterized protein</fullName>
    </submittedName>
</protein>
<keyword evidence="3" id="KW-1185">Reference proteome</keyword>
<organism evidence="2 3">
    <name type="scientific">Halocalculus aciditolerans</name>
    <dbReference type="NCBI Taxonomy" id="1383812"/>
    <lineage>
        <taxon>Archaea</taxon>
        <taxon>Methanobacteriati</taxon>
        <taxon>Methanobacteriota</taxon>
        <taxon>Stenosarchaea group</taxon>
        <taxon>Halobacteria</taxon>
        <taxon>Halobacteriales</taxon>
        <taxon>Halobacteriaceae</taxon>
        <taxon>Halocalculus</taxon>
    </lineage>
</organism>
<comment type="caution">
    <text evidence="2">The sequence shown here is derived from an EMBL/GenBank/DDBJ whole genome shotgun (WGS) entry which is preliminary data.</text>
</comment>
<dbReference type="EMBL" id="BMPG01000003">
    <property type="protein sequence ID" value="GGL65516.1"/>
    <property type="molecule type" value="Genomic_DNA"/>
</dbReference>
<dbReference type="AlphaFoldDB" id="A0A830FNQ8"/>
<evidence type="ECO:0000313" key="3">
    <source>
        <dbReference type="Proteomes" id="UP000607197"/>
    </source>
</evidence>
<proteinExistence type="predicted"/>
<sequence length="100" mass="10619">MPVSLPGNRLERQKIITSFYSILVSSKRDNHMSKLGLWTNAIGLLISIVGTLLLFSHTTNQYHAAIQDIGSIAVGYLGLILLGVSVSVTGVALLLAANDG</sequence>
<feature type="transmembrane region" description="Helical" evidence="1">
    <location>
        <begin position="35"/>
        <end position="55"/>
    </location>
</feature>
<accession>A0A830FNQ8</accession>
<keyword evidence="1" id="KW-0812">Transmembrane</keyword>
<dbReference type="Proteomes" id="UP000607197">
    <property type="component" value="Unassembled WGS sequence"/>
</dbReference>